<dbReference type="PANTHER" id="PTHR46980">
    <property type="entry name" value="TRICALBIN-1-RELATED"/>
    <property type="match status" value="1"/>
</dbReference>
<evidence type="ECO:0000256" key="1">
    <source>
        <dbReference type="SAM" id="MobiDB-lite"/>
    </source>
</evidence>
<dbReference type="HOGENOM" id="CLU_1111233_0_0_1"/>
<keyword evidence="2" id="KW-0472">Membrane</keyword>
<dbReference type="PANTHER" id="PTHR46980:SF2">
    <property type="entry name" value="TRICALBIN-1-RELATED"/>
    <property type="match status" value="1"/>
</dbReference>
<evidence type="ECO:0000313" key="4">
    <source>
        <dbReference type="Proteomes" id="UP000008177"/>
    </source>
</evidence>
<gene>
    <name evidence="3" type="ORF">BofuT4_P162130.1</name>
</gene>
<feature type="region of interest" description="Disordered" evidence="1">
    <location>
        <begin position="1"/>
        <end position="30"/>
    </location>
</feature>
<evidence type="ECO:0000313" key="3">
    <source>
        <dbReference type="EMBL" id="CCD54924.1"/>
    </source>
</evidence>
<dbReference type="STRING" id="999810.G2YT20"/>
<keyword evidence="2" id="KW-1133">Transmembrane helix</keyword>
<name>G2YT20_BOTF4</name>
<accession>G2YT20</accession>
<feature type="region of interest" description="Disordered" evidence="1">
    <location>
        <begin position="44"/>
        <end position="117"/>
    </location>
</feature>
<keyword evidence="2" id="KW-0812">Transmembrane</keyword>
<dbReference type="Proteomes" id="UP000008177">
    <property type="component" value="Unplaced contigs"/>
</dbReference>
<proteinExistence type="predicted"/>
<dbReference type="InterPro" id="IPR052455">
    <property type="entry name" value="Tricalbin_domain"/>
</dbReference>
<dbReference type="InParanoid" id="G2YT20"/>
<feature type="transmembrane region" description="Helical" evidence="2">
    <location>
        <begin position="191"/>
        <end position="214"/>
    </location>
</feature>
<protein>
    <submittedName>
        <fullName evidence="3">Uncharacterized protein</fullName>
    </submittedName>
</protein>
<reference evidence="4" key="1">
    <citation type="journal article" date="2011" name="PLoS Genet.">
        <title>Genomic analysis of the necrotrophic fungal pathogens Sclerotinia sclerotiorum and Botrytis cinerea.</title>
        <authorList>
            <person name="Amselem J."/>
            <person name="Cuomo C.A."/>
            <person name="van Kan J.A."/>
            <person name="Viaud M."/>
            <person name="Benito E.P."/>
            <person name="Couloux A."/>
            <person name="Coutinho P.M."/>
            <person name="de Vries R.P."/>
            <person name="Dyer P.S."/>
            <person name="Fillinger S."/>
            <person name="Fournier E."/>
            <person name="Gout L."/>
            <person name="Hahn M."/>
            <person name="Kohn L."/>
            <person name="Lapalu N."/>
            <person name="Plummer K.M."/>
            <person name="Pradier J.M."/>
            <person name="Quevillon E."/>
            <person name="Sharon A."/>
            <person name="Simon A."/>
            <person name="ten Have A."/>
            <person name="Tudzynski B."/>
            <person name="Tudzynski P."/>
            <person name="Wincker P."/>
            <person name="Andrew M."/>
            <person name="Anthouard V."/>
            <person name="Beever R.E."/>
            <person name="Beffa R."/>
            <person name="Benoit I."/>
            <person name="Bouzid O."/>
            <person name="Brault B."/>
            <person name="Chen Z."/>
            <person name="Choquer M."/>
            <person name="Collemare J."/>
            <person name="Cotton P."/>
            <person name="Danchin E.G."/>
            <person name="Da Silva C."/>
            <person name="Gautier A."/>
            <person name="Giraud C."/>
            <person name="Giraud T."/>
            <person name="Gonzalez C."/>
            <person name="Grossetete S."/>
            <person name="Guldener U."/>
            <person name="Henrissat B."/>
            <person name="Howlett B.J."/>
            <person name="Kodira C."/>
            <person name="Kretschmer M."/>
            <person name="Lappartient A."/>
            <person name="Leroch M."/>
            <person name="Levis C."/>
            <person name="Mauceli E."/>
            <person name="Neuveglise C."/>
            <person name="Oeser B."/>
            <person name="Pearson M."/>
            <person name="Poulain J."/>
            <person name="Poussereau N."/>
            <person name="Quesneville H."/>
            <person name="Rascle C."/>
            <person name="Schumacher J."/>
            <person name="Segurens B."/>
            <person name="Sexton A."/>
            <person name="Silva E."/>
            <person name="Sirven C."/>
            <person name="Soanes D.M."/>
            <person name="Talbot N.J."/>
            <person name="Templeton M."/>
            <person name="Yandava C."/>
            <person name="Yarden O."/>
            <person name="Zeng Q."/>
            <person name="Rollins J.A."/>
            <person name="Lebrun M.H."/>
            <person name="Dickman M."/>
        </authorList>
    </citation>
    <scope>NUCLEOTIDE SEQUENCE [LARGE SCALE GENOMIC DNA]</scope>
    <source>
        <strain evidence="4">T4</strain>
    </source>
</reference>
<sequence>MSTTRGLEGELKTQGAVEAAQNPNSSVTAADAQAKIVNEGQKAGVPAFSFDPDASPEEKAAQARARVPPGFHHEHKSKGVAIATDIDDGSPGAYDLPPPSTAGALAAPEKGSKQSGQAVANGFVDDDDEDARWIERAGWAPRFGSGDSGESIEGESLLDHQTWIEGKIEDKFYGDWYQNTAVIIFACLSSWFVATLGGGLSWVFIIMAICGTYYRTSIRRPGMDEQLHGQVLANFSASVSRDGHQLRFSL</sequence>
<organism evidence="3 4">
    <name type="scientific">Botryotinia fuckeliana (strain T4)</name>
    <name type="common">Noble rot fungus</name>
    <name type="synonym">Botrytis cinerea</name>
    <dbReference type="NCBI Taxonomy" id="999810"/>
    <lineage>
        <taxon>Eukaryota</taxon>
        <taxon>Fungi</taxon>
        <taxon>Dikarya</taxon>
        <taxon>Ascomycota</taxon>
        <taxon>Pezizomycotina</taxon>
        <taxon>Leotiomycetes</taxon>
        <taxon>Helotiales</taxon>
        <taxon>Sclerotiniaceae</taxon>
        <taxon>Botrytis</taxon>
    </lineage>
</organism>
<evidence type="ECO:0000256" key="2">
    <source>
        <dbReference type="SAM" id="Phobius"/>
    </source>
</evidence>
<dbReference type="EMBL" id="FQ790352">
    <property type="protein sequence ID" value="CCD54924.1"/>
    <property type="molecule type" value="Genomic_DNA"/>
</dbReference>
<dbReference type="AlphaFoldDB" id="G2YT20"/>